<evidence type="ECO:0000313" key="2">
    <source>
        <dbReference type="Proteomes" id="UP001241377"/>
    </source>
</evidence>
<dbReference type="Proteomes" id="UP001241377">
    <property type="component" value="Unassembled WGS sequence"/>
</dbReference>
<evidence type="ECO:0000313" key="1">
    <source>
        <dbReference type="EMBL" id="KAJ9104809.1"/>
    </source>
</evidence>
<keyword evidence="2" id="KW-1185">Reference proteome</keyword>
<comment type="caution">
    <text evidence="1">The sequence shown here is derived from an EMBL/GenBank/DDBJ whole genome shotgun (WGS) entry which is preliminary data.</text>
</comment>
<accession>A0ACC2W0H8</accession>
<proteinExistence type="predicted"/>
<sequence>MAIPQQQVRPPVTDIYASDPDSEPDDNSLQDDEYIEKWMVTEAALNRWSRYPAEAQRANLDGRENNPKVLPLGNTTVPVIDEVTAWIKRHNALPPDKGPYRVKGRPSILKDADSNYELAEQALGLDIPLMNEKDREFYDRWADTLDYRWNYDFADLRLRRAKKGWKWRLVRIRPNGEVIVQPFIKPSQKPYRERGILSSKYDEPRVTSYDLLKKLATDAQWRWRGMPVTRLKDHYGFMGEMIAQSSAEMGSSVYILAYMFLAIYTIIFAFGPPAATPYLSEFLVALLPLQSSLRGIVAMAGDMKRKPGDPERKAMAFILGCARIVKHATGMGPNRETRHPEDRKAQQRRLSECILTSSSSLPPLTKIYYVPVKRIWKERGQKMADEAILRDIPKPSSIYAPGGSGPKGGERNNMVNFSALQYATKLELEARQYLGWHQEYYKGGYYTSQRQVSSARAVSNGLREEVVKLSQYINELKGKGEDYHLQDQEGFEKCVRSIEKRLSKEHIHARTNQGTQSFNWLLQDKYGATEEEANKFLNVLFWEQGIDAAARSGMRRAIHYDGGNELRDVWNGGLLGDKKAFWDPKYTPQKQPDMPDIGNEYHNTFLRSGRVDSIPEDAKKNWQRKLEESGRNPNIAQNIPWNVRYVHNYQELEDMFGLTQLEKFAPGNGIEVSLRFQTDK</sequence>
<gene>
    <name evidence="1" type="ORF">QFC19_003950</name>
</gene>
<protein>
    <submittedName>
        <fullName evidence="1">Uncharacterized protein</fullName>
    </submittedName>
</protein>
<dbReference type="EMBL" id="JASBWR010000039">
    <property type="protein sequence ID" value="KAJ9104809.1"/>
    <property type="molecule type" value="Genomic_DNA"/>
</dbReference>
<name>A0ACC2W0H8_9TREE</name>
<reference evidence="1" key="1">
    <citation type="submission" date="2023-04" db="EMBL/GenBank/DDBJ databases">
        <title>Draft Genome sequencing of Naganishia species isolated from polar environments using Oxford Nanopore Technology.</title>
        <authorList>
            <person name="Leo P."/>
            <person name="Venkateswaran K."/>
        </authorList>
    </citation>
    <scope>NUCLEOTIDE SEQUENCE</scope>
    <source>
        <strain evidence="1">MNA-CCFEE 5261</strain>
    </source>
</reference>
<organism evidence="1 2">
    <name type="scientific">Naganishia cerealis</name>
    <dbReference type="NCBI Taxonomy" id="610337"/>
    <lineage>
        <taxon>Eukaryota</taxon>
        <taxon>Fungi</taxon>
        <taxon>Dikarya</taxon>
        <taxon>Basidiomycota</taxon>
        <taxon>Agaricomycotina</taxon>
        <taxon>Tremellomycetes</taxon>
        <taxon>Filobasidiales</taxon>
        <taxon>Filobasidiaceae</taxon>
        <taxon>Naganishia</taxon>
    </lineage>
</organism>